<evidence type="ECO:0000313" key="1">
    <source>
        <dbReference type="EMBL" id="KAI4345726.1"/>
    </source>
</evidence>
<dbReference type="EMBL" id="CM039430">
    <property type="protein sequence ID" value="KAI4345726.1"/>
    <property type="molecule type" value="Genomic_DNA"/>
</dbReference>
<dbReference type="Proteomes" id="UP000828941">
    <property type="component" value="Chromosome 5"/>
</dbReference>
<sequence>MEVLQCQPDTRTYSILISLHTKHNEINMAAKYFADMKEVCIEPDLVSYRRLLYAYSIRQMVQEAEELIWEMDEGGLEIDEFTQSALTRM</sequence>
<accession>A0ACB9PBM3</accession>
<name>A0ACB9PBM3_BAUVA</name>
<proteinExistence type="predicted"/>
<reference evidence="1 2" key="1">
    <citation type="journal article" date="2022" name="DNA Res.">
        <title>Chromosomal-level genome assembly of the orchid tree Bauhinia variegata (Leguminosae; Cercidoideae) supports the allotetraploid origin hypothesis of Bauhinia.</title>
        <authorList>
            <person name="Zhong Y."/>
            <person name="Chen Y."/>
            <person name="Zheng D."/>
            <person name="Pang J."/>
            <person name="Liu Y."/>
            <person name="Luo S."/>
            <person name="Meng S."/>
            <person name="Qian L."/>
            <person name="Wei D."/>
            <person name="Dai S."/>
            <person name="Zhou R."/>
        </authorList>
    </citation>
    <scope>NUCLEOTIDE SEQUENCE [LARGE SCALE GENOMIC DNA]</scope>
    <source>
        <strain evidence="1">BV-YZ2020</strain>
    </source>
</reference>
<protein>
    <submittedName>
        <fullName evidence="1">Uncharacterized protein</fullName>
    </submittedName>
</protein>
<keyword evidence="2" id="KW-1185">Reference proteome</keyword>
<evidence type="ECO:0000313" key="2">
    <source>
        <dbReference type="Proteomes" id="UP000828941"/>
    </source>
</evidence>
<gene>
    <name evidence="1" type="ORF">L6164_012824</name>
</gene>
<comment type="caution">
    <text evidence="1">The sequence shown here is derived from an EMBL/GenBank/DDBJ whole genome shotgun (WGS) entry which is preliminary data.</text>
</comment>
<organism evidence="1 2">
    <name type="scientific">Bauhinia variegata</name>
    <name type="common">Purple orchid tree</name>
    <name type="synonym">Phanera variegata</name>
    <dbReference type="NCBI Taxonomy" id="167791"/>
    <lineage>
        <taxon>Eukaryota</taxon>
        <taxon>Viridiplantae</taxon>
        <taxon>Streptophyta</taxon>
        <taxon>Embryophyta</taxon>
        <taxon>Tracheophyta</taxon>
        <taxon>Spermatophyta</taxon>
        <taxon>Magnoliopsida</taxon>
        <taxon>eudicotyledons</taxon>
        <taxon>Gunneridae</taxon>
        <taxon>Pentapetalae</taxon>
        <taxon>rosids</taxon>
        <taxon>fabids</taxon>
        <taxon>Fabales</taxon>
        <taxon>Fabaceae</taxon>
        <taxon>Cercidoideae</taxon>
        <taxon>Cercideae</taxon>
        <taxon>Bauhiniinae</taxon>
        <taxon>Bauhinia</taxon>
    </lineage>
</organism>